<name>A0A250XQ07_9CHLO</name>
<organism evidence="1 2">
    <name type="scientific">Chlamydomonas eustigma</name>
    <dbReference type="NCBI Taxonomy" id="1157962"/>
    <lineage>
        <taxon>Eukaryota</taxon>
        <taxon>Viridiplantae</taxon>
        <taxon>Chlorophyta</taxon>
        <taxon>core chlorophytes</taxon>
        <taxon>Chlorophyceae</taxon>
        <taxon>CS clade</taxon>
        <taxon>Chlamydomonadales</taxon>
        <taxon>Chlamydomonadaceae</taxon>
        <taxon>Chlamydomonas</taxon>
    </lineage>
</organism>
<proteinExistence type="predicted"/>
<reference evidence="1 2" key="1">
    <citation type="submission" date="2017-08" db="EMBL/GenBank/DDBJ databases">
        <title>Acidophilic green algal genome provides insights into adaptation to an acidic environment.</title>
        <authorList>
            <person name="Hirooka S."/>
            <person name="Hirose Y."/>
            <person name="Kanesaki Y."/>
            <person name="Higuchi S."/>
            <person name="Fujiwara T."/>
            <person name="Onuma R."/>
            <person name="Era A."/>
            <person name="Ohbayashi R."/>
            <person name="Uzuka A."/>
            <person name="Nozaki H."/>
            <person name="Yoshikawa H."/>
            <person name="Miyagishima S.Y."/>
        </authorList>
    </citation>
    <scope>NUCLEOTIDE SEQUENCE [LARGE SCALE GENOMIC DNA]</scope>
    <source>
        <strain evidence="1 2">NIES-2499</strain>
    </source>
</reference>
<comment type="caution">
    <text evidence="1">The sequence shown here is derived from an EMBL/GenBank/DDBJ whole genome shotgun (WGS) entry which is preliminary data.</text>
</comment>
<sequence length="414" mass="48182">MGLNGVYTFCRFYGPVIDVGARDGKEYFLALEDAGCYFNPVECERELKLNLDTALTKRKLLSEDQVWLLARTSFAAREAFKHKINEWVTELSTEVVDVEELEQRWVSQRDLNYEAIRCLLERTHTQSEDKEVVVIKKFELWDAPSNPDGNILLLQNFQECFGRPMYAAEYFKYRGEIKQCHDIKEQKALLSGIATQHKRRFDRVSKIYNRYSGQDHPLSEETYVGALLTAVDTSGFVDAFRTRLLSGEPYRDAMMKRVVHEYQGLYDADMPKEESEFAVVELQRRQMALDDAALTDVLVELKQQHEDITSRISTIFMRVLQREPEPEEISQYTIGFRYSGLDDLKLEEKLCSGLEFQDHLRELIYEASGNHLPRAKLFARLQAVLERKPKTVAEAKRFVFDQIPETKNIRQTDL</sequence>
<gene>
    <name evidence="1" type="ORF">CEUSTIGMA_g12564.t1</name>
</gene>
<keyword evidence="2" id="KW-1185">Reference proteome</keyword>
<dbReference type="EMBL" id="BEGY01000152">
    <property type="protein sequence ID" value="GAX85145.1"/>
    <property type="molecule type" value="Genomic_DNA"/>
</dbReference>
<dbReference type="AlphaFoldDB" id="A0A250XQ07"/>
<evidence type="ECO:0000313" key="1">
    <source>
        <dbReference type="EMBL" id="GAX85145.1"/>
    </source>
</evidence>
<accession>A0A250XQ07</accession>
<evidence type="ECO:0000313" key="2">
    <source>
        <dbReference type="Proteomes" id="UP000232323"/>
    </source>
</evidence>
<protein>
    <submittedName>
        <fullName evidence="1">Uncharacterized protein</fullName>
    </submittedName>
</protein>
<dbReference type="Proteomes" id="UP000232323">
    <property type="component" value="Unassembled WGS sequence"/>
</dbReference>